<organism evidence="13 14">
    <name type="scientific">Maribacter luteus</name>
    <dbReference type="NCBI Taxonomy" id="2594478"/>
    <lineage>
        <taxon>Bacteria</taxon>
        <taxon>Pseudomonadati</taxon>
        <taxon>Bacteroidota</taxon>
        <taxon>Flavobacteriia</taxon>
        <taxon>Flavobacteriales</taxon>
        <taxon>Flavobacteriaceae</taxon>
        <taxon>Maribacter</taxon>
    </lineage>
</organism>
<dbReference type="Proteomes" id="UP000443153">
    <property type="component" value="Unassembled WGS sequence"/>
</dbReference>
<dbReference type="GO" id="GO:0030488">
    <property type="term" value="P:tRNA methylation"/>
    <property type="evidence" value="ECO:0007669"/>
    <property type="project" value="TreeGrafter"/>
</dbReference>
<name>A0A6I2MN80_9FLAO</name>
<comment type="subcellular location">
    <subcellularLocation>
        <location evidence="11">Cytoplasm</location>
    </subcellularLocation>
</comment>
<dbReference type="Pfam" id="PF01134">
    <property type="entry name" value="GIDA"/>
    <property type="match status" value="1"/>
</dbReference>
<protein>
    <recommendedName>
        <fullName evidence="4 11">tRNA uridine 5-carboxymethylaminomethyl modification enzyme MnmG</fullName>
    </recommendedName>
    <alternativeName>
        <fullName evidence="10 11">Glucose-inhibited division protein A</fullName>
    </alternativeName>
</protein>
<dbReference type="OrthoDB" id="9815560at2"/>
<dbReference type="GO" id="GO:0005829">
    <property type="term" value="C:cytosol"/>
    <property type="evidence" value="ECO:0007669"/>
    <property type="project" value="TreeGrafter"/>
</dbReference>
<dbReference type="AlphaFoldDB" id="A0A6I2MN80"/>
<keyword evidence="6 11" id="KW-0819">tRNA processing</keyword>
<dbReference type="InterPro" id="IPR040131">
    <property type="entry name" value="MnmG_N"/>
</dbReference>
<keyword evidence="11" id="KW-0963">Cytoplasm</keyword>
<dbReference type="PANTHER" id="PTHR11806">
    <property type="entry name" value="GLUCOSE INHIBITED DIVISION PROTEIN A"/>
    <property type="match status" value="1"/>
</dbReference>
<keyword evidence="8 11" id="KW-0520">NAD</keyword>
<keyword evidence="7 11" id="KW-0274">FAD</keyword>
<dbReference type="GO" id="GO:0050660">
    <property type="term" value="F:flavin adenine dinucleotide binding"/>
    <property type="evidence" value="ECO:0007669"/>
    <property type="project" value="UniProtKB-UniRule"/>
</dbReference>
<comment type="subunit">
    <text evidence="9 11">Homodimer. Heterotetramer of two MnmE and two MnmG subunits.</text>
</comment>
<dbReference type="Pfam" id="PF21680">
    <property type="entry name" value="GIDA_C_1st"/>
    <property type="match status" value="1"/>
</dbReference>
<sequence>MFGEVYDVIVVGGGHAGAEAAAAAANMGSKTLLATMNLQTIGQMSCNPAMGGIAKGQIVREIDALGGYSGIITDKSAIQFKMLNKSKGPAMWSPRAQSDRMRFAEEWRLALERTSNVDFYQEMISGLIIQNHKVVGVKTSLGIEIKAKSVVLTNGTFLNGLIHIGDKQFGGGRAGEKAATGITEQLTTLGFESGRMKTGTPPRVDGRSLDYSKMIVQPGDKIPEKFSYLDTPVLTKQRDCHMSHTSEQVHDLLREGFDRSPMFNGRIKSIGPRYCPSIEDKINRFADKDSHQLFVEPEGWDTVEVYVNGFSTSLPEDVQFKALRSVVGFENVKFFRPGYAIEYDYFPPTQLKHTLETKLVENLYFAGQINGTTGYEEAASQGLMAGVNAHLKINGKDPFILKRDEAYIGVLIDDLITKGTEEPYRMFTSRAEYRTLLRQDNADLRLTPKGFEIGLADKSRMERMEEKERKSADFVSFFKNTSVLPEDINPILDSVDSALVKQSDKMFKAFSRPKVTMDHMLQLSSVAQFVEQNNLGREEMEQAEIQIKYAGYIEKEKNNADKLHRLENVKIPENFDYSKLKSLSFEAREKLERIKPVTISQASRISGVSPSDISVLLVYMGR</sequence>
<dbReference type="PROSITE" id="PS01280">
    <property type="entry name" value="GIDA_1"/>
    <property type="match status" value="1"/>
</dbReference>
<dbReference type="GO" id="GO:0002098">
    <property type="term" value="P:tRNA wobble uridine modification"/>
    <property type="evidence" value="ECO:0007669"/>
    <property type="project" value="InterPro"/>
</dbReference>
<gene>
    <name evidence="11 13" type="primary">mnmG</name>
    <name evidence="11" type="synonym">gidA</name>
    <name evidence="13" type="ORF">GJ691_09125</name>
</gene>
<evidence type="ECO:0000256" key="2">
    <source>
        <dbReference type="ARBA" id="ARBA00003717"/>
    </source>
</evidence>
<dbReference type="InterPro" id="IPR047001">
    <property type="entry name" value="MnmG_C_subdom"/>
</dbReference>
<dbReference type="RefSeq" id="WP_154366084.1">
    <property type="nucleotide sequence ID" value="NZ_WKJH01000005.1"/>
</dbReference>
<dbReference type="NCBIfam" id="TIGR00136">
    <property type="entry name" value="mnmG_gidA"/>
    <property type="match status" value="1"/>
</dbReference>
<evidence type="ECO:0000256" key="10">
    <source>
        <dbReference type="ARBA" id="ARBA00031800"/>
    </source>
</evidence>
<dbReference type="FunFam" id="1.10.150.570:FF:000001">
    <property type="entry name" value="tRNA uridine 5-carboxymethylaminomethyl modification enzyme MnmG"/>
    <property type="match status" value="1"/>
</dbReference>
<dbReference type="InterPro" id="IPR049312">
    <property type="entry name" value="GIDA_C_N"/>
</dbReference>
<dbReference type="InterPro" id="IPR026904">
    <property type="entry name" value="MnmG_C"/>
</dbReference>
<dbReference type="InterPro" id="IPR002218">
    <property type="entry name" value="MnmG-rel"/>
</dbReference>
<evidence type="ECO:0000256" key="8">
    <source>
        <dbReference type="ARBA" id="ARBA00023027"/>
    </source>
</evidence>
<evidence type="ECO:0000256" key="11">
    <source>
        <dbReference type="HAMAP-Rule" id="MF_00129"/>
    </source>
</evidence>
<dbReference type="PROSITE" id="PS01281">
    <property type="entry name" value="GIDA_2"/>
    <property type="match status" value="1"/>
</dbReference>
<evidence type="ECO:0000256" key="9">
    <source>
        <dbReference type="ARBA" id="ARBA00025948"/>
    </source>
</evidence>
<keyword evidence="5 11" id="KW-0285">Flavoprotein</keyword>
<dbReference type="Gene3D" id="1.10.10.1800">
    <property type="entry name" value="tRNA uridine 5-carboxymethylaminomethyl modification enzyme MnmG/GidA"/>
    <property type="match status" value="1"/>
</dbReference>
<dbReference type="SUPFAM" id="SSF51905">
    <property type="entry name" value="FAD/NAD(P)-binding domain"/>
    <property type="match status" value="1"/>
</dbReference>
<comment type="similarity">
    <text evidence="3 11">Belongs to the MnmG family.</text>
</comment>
<evidence type="ECO:0000256" key="6">
    <source>
        <dbReference type="ARBA" id="ARBA00022694"/>
    </source>
</evidence>
<comment type="cofactor">
    <cofactor evidence="1 11">
        <name>FAD</name>
        <dbReference type="ChEBI" id="CHEBI:57692"/>
    </cofactor>
</comment>
<evidence type="ECO:0000256" key="3">
    <source>
        <dbReference type="ARBA" id="ARBA00007653"/>
    </source>
</evidence>
<dbReference type="SMART" id="SM01228">
    <property type="entry name" value="GIDA_assoc_3"/>
    <property type="match status" value="1"/>
</dbReference>
<comment type="function">
    <text evidence="2 11">NAD-binding protein involved in the addition of a carboxymethylaminomethyl (cmnm) group at the wobble position (U34) of certain tRNAs, forming tRNA-cmnm(5)s(2)U34.</text>
</comment>
<comment type="caution">
    <text evidence="13">The sequence shown here is derived from an EMBL/GenBank/DDBJ whole genome shotgun (WGS) entry which is preliminary data.</text>
</comment>
<evidence type="ECO:0000256" key="1">
    <source>
        <dbReference type="ARBA" id="ARBA00001974"/>
    </source>
</evidence>
<dbReference type="PANTHER" id="PTHR11806:SF0">
    <property type="entry name" value="PROTEIN MTO1 HOMOLOG, MITOCHONDRIAL"/>
    <property type="match status" value="1"/>
</dbReference>
<evidence type="ECO:0000256" key="7">
    <source>
        <dbReference type="ARBA" id="ARBA00022827"/>
    </source>
</evidence>
<proteinExistence type="inferred from homology"/>
<dbReference type="Pfam" id="PF13932">
    <property type="entry name" value="SAM_GIDA_C"/>
    <property type="match status" value="1"/>
</dbReference>
<dbReference type="EMBL" id="WKJH01000005">
    <property type="protein sequence ID" value="MRX64332.1"/>
    <property type="molecule type" value="Genomic_DNA"/>
</dbReference>
<evidence type="ECO:0000256" key="5">
    <source>
        <dbReference type="ARBA" id="ARBA00022630"/>
    </source>
</evidence>
<dbReference type="HAMAP" id="MF_00129">
    <property type="entry name" value="MnmG_GidA"/>
    <property type="match status" value="1"/>
</dbReference>
<dbReference type="InterPro" id="IPR044920">
    <property type="entry name" value="MnmG_C_subdom_sf"/>
</dbReference>
<comment type="caution">
    <text evidence="11">Lacks conserved residue(s) required for the propagation of feature annotation.</text>
</comment>
<dbReference type="InterPro" id="IPR036188">
    <property type="entry name" value="FAD/NAD-bd_sf"/>
</dbReference>
<accession>A0A6I2MN80</accession>
<dbReference type="Gene3D" id="3.50.50.60">
    <property type="entry name" value="FAD/NAD(P)-binding domain"/>
    <property type="match status" value="2"/>
</dbReference>
<feature type="binding site" evidence="11">
    <location>
        <begin position="12"/>
        <end position="17"/>
    </location>
    <ligand>
        <name>FAD</name>
        <dbReference type="ChEBI" id="CHEBI:57692"/>
    </ligand>
</feature>
<dbReference type="Gene3D" id="1.10.150.570">
    <property type="entry name" value="GidA associated domain, C-terminal subdomain"/>
    <property type="match status" value="1"/>
</dbReference>
<evidence type="ECO:0000313" key="14">
    <source>
        <dbReference type="Proteomes" id="UP000443153"/>
    </source>
</evidence>
<dbReference type="InterPro" id="IPR004416">
    <property type="entry name" value="MnmG"/>
</dbReference>
<keyword evidence="14" id="KW-1185">Reference proteome</keyword>
<evidence type="ECO:0000259" key="12">
    <source>
        <dbReference type="SMART" id="SM01228"/>
    </source>
</evidence>
<feature type="binding site" evidence="11">
    <location>
        <begin position="271"/>
        <end position="285"/>
    </location>
    <ligand>
        <name>NAD(+)</name>
        <dbReference type="ChEBI" id="CHEBI:57540"/>
    </ligand>
</feature>
<evidence type="ECO:0000313" key="13">
    <source>
        <dbReference type="EMBL" id="MRX64332.1"/>
    </source>
</evidence>
<feature type="domain" description="tRNA uridine 5-carboxymethylaminomethyl modification enzyme C-terminal subdomain" evidence="12">
    <location>
        <begin position="547"/>
        <end position="618"/>
    </location>
</feature>
<reference evidence="13 14" key="1">
    <citation type="submission" date="2019-11" db="EMBL/GenBank/DDBJ databases">
        <title>Maribacter lutea sp. nov., a marine bacterium isolated from intertidal sand.</title>
        <authorList>
            <person name="Liu A."/>
        </authorList>
    </citation>
    <scope>NUCLEOTIDE SEQUENCE [LARGE SCALE GENOMIC DNA]</scope>
    <source>
        <strain evidence="13 14">RZ05</strain>
    </source>
</reference>
<dbReference type="InterPro" id="IPR020595">
    <property type="entry name" value="MnmG-rel_CS"/>
</dbReference>
<dbReference type="FunFam" id="3.50.50.60:FF:000002">
    <property type="entry name" value="tRNA uridine 5-carboxymethylaminomethyl modification enzyme MnmG"/>
    <property type="match status" value="1"/>
</dbReference>
<evidence type="ECO:0000256" key="4">
    <source>
        <dbReference type="ARBA" id="ARBA00020461"/>
    </source>
</evidence>